<evidence type="ECO:0000313" key="3">
    <source>
        <dbReference type="RefSeq" id="XP_022307950.1"/>
    </source>
</evidence>
<dbReference type="GeneID" id="111113950"/>
<dbReference type="OrthoDB" id="6152269at2759"/>
<dbReference type="KEGG" id="cvn:111113950"/>
<dbReference type="InterPro" id="IPR046906">
    <property type="entry name" value="Mab-21_HhH/H2TH-like"/>
</dbReference>
<organism evidence="2 3">
    <name type="scientific">Crassostrea virginica</name>
    <name type="common">Eastern oyster</name>
    <dbReference type="NCBI Taxonomy" id="6565"/>
    <lineage>
        <taxon>Eukaryota</taxon>
        <taxon>Metazoa</taxon>
        <taxon>Spiralia</taxon>
        <taxon>Lophotrochozoa</taxon>
        <taxon>Mollusca</taxon>
        <taxon>Bivalvia</taxon>
        <taxon>Autobranchia</taxon>
        <taxon>Pteriomorphia</taxon>
        <taxon>Ostreida</taxon>
        <taxon>Ostreoidea</taxon>
        <taxon>Ostreidae</taxon>
        <taxon>Crassostrea</taxon>
    </lineage>
</organism>
<feature type="domain" description="Mab-21-like HhH/H2TH-like" evidence="1">
    <location>
        <begin position="34"/>
        <end position="107"/>
    </location>
</feature>
<dbReference type="RefSeq" id="XP_022307950.1">
    <property type="nucleotide sequence ID" value="XM_022452242.1"/>
</dbReference>
<dbReference type="Pfam" id="PF20266">
    <property type="entry name" value="Mab-21_C"/>
    <property type="match status" value="1"/>
</dbReference>
<proteinExistence type="predicted"/>
<name>A0A8B8BXC3_CRAVI</name>
<dbReference type="Proteomes" id="UP000694844">
    <property type="component" value="Chromosome 9"/>
</dbReference>
<dbReference type="Gene3D" id="1.10.1410.40">
    <property type="match status" value="1"/>
</dbReference>
<evidence type="ECO:0000259" key="1">
    <source>
        <dbReference type="Pfam" id="PF20266"/>
    </source>
</evidence>
<reference evidence="3" key="1">
    <citation type="submission" date="2025-08" db="UniProtKB">
        <authorList>
            <consortium name="RefSeq"/>
        </authorList>
    </citation>
    <scope>IDENTIFICATION</scope>
    <source>
        <tissue evidence="3">Whole sample</tissue>
    </source>
</reference>
<gene>
    <name evidence="3" type="primary">LOC111113950</name>
</gene>
<sequence length="458" mass="53472">MLTTNGEFYFQEKKLVYSMNHTQFLTYGLLKLFLKEIINNGLNEEEKILCSYYIKTVVYWAIQQNAMFDWCPKTLLEGFWVCFKLLLKWIYEGICPIFLIPENNMFLNNVYGYAQEMLYTRMQSLYEMGIVFLLQSPSISSYITRLLCNPSLSTVTHESNLLSELELDFHLFNEIFLTDNSYHFNDLCEYLECIEVVEQMLCSPNSEIQSLMLQNLMVTFLQSSAFLIHSMQFPTSGCNRDRYSRDRMVRNMLNLAARFGCATDLLYIAMYYYRTSRHREALSVVERTKEKMAIRNGRCLCQKHQMRYMEAFGGQSWTFKMKHMVWKDISFSNKIKYLDELILEQHSALEACENNLFISPVILVHMLEFLCCRQTDSNGAHEAVEALEFLVRNDWGGGGGVHVTHGSIKLSWQILGICQHMVGNHYAALHSYQQSLQQESGQEIESATFIRIQDLHLS</sequence>
<accession>A0A8B8BXC3</accession>
<evidence type="ECO:0000313" key="2">
    <source>
        <dbReference type="Proteomes" id="UP000694844"/>
    </source>
</evidence>
<dbReference type="AlphaFoldDB" id="A0A8B8BXC3"/>
<protein>
    <submittedName>
        <fullName evidence="3">Uncharacterized protein LOC111113950</fullName>
    </submittedName>
</protein>
<keyword evidence="2" id="KW-1185">Reference proteome</keyword>